<dbReference type="InterPro" id="IPR011332">
    <property type="entry name" value="Ribosomal_zn-bd"/>
</dbReference>
<evidence type="ECO:0000313" key="2">
    <source>
        <dbReference type="Proteomes" id="UP001597493"/>
    </source>
</evidence>
<proteinExistence type="predicted"/>
<gene>
    <name evidence="1" type="ORF">ACFSW5_00200</name>
</gene>
<protein>
    <submittedName>
        <fullName evidence="1">Zinc ribbon domain-containing protein</fullName>
    </submittedName>
</protein>
<sequence length="144" mass="15949">MSFLDKLKAGVAEAGSKAKTVVEINRLKMVNLSKQSDIQQSYQAIGKLVFEAAESAGETLTNEQLEPHLSRIRELKWEIEQNLQKIANLSETKVCGECGADVAFDARECPKCGSEFEIIDVTDYETDKIEPAGNKELESRNPEA</sequence>
<keyword evidence="2" id="KW-1185">Reference proteome</keyword>
<dbReference type="Proteomes" id="UP001597493">
    <property type="component" value="Unassembled WGS sequence"/>
</dbReference>
<dbReference type="Gene3D" id="4.10.1060.50">
    <property type="match status" value="1"/>
</dbReference>
<evidence type="ECO:0000313" key="1">
    <source>
        <dbReference type="EMBL" id="MFD2658682.1"/>
    </source>
</evidence>
<accession>A0ABW5QQR9</accession>
<organism evidence="1 2">
    <name type="scientific">Paenibacillus thailandensis</name>
    <dbReference type="NCBI Taxonomy" id="393250"/>
    <lineage>
        <taxon>Bacteria</taxon>
        <taxon>Bacillati</taxon>
        <taxon>Bacillota</taxon>
        <taxon>Bacilli</taxon>
        <taxon>Bacillales</taxon>
        <taxon>Paenibacillaceae</taxon>
        <taxon>Paenibacillus</taxon>
    </lineage>
</organism>
<comment type="caution">
    <text evidence="1">The sequence shown here is derived from an EMBL/GenBank/DDBJ whole genome shotgun (WGS) entry which is preliminary data.</text>
</comment>
<dbReference type="RefSeq" id="WP_379268451.1">
    <property type="nucleotide sequence ID" value="NZ_JBHUGT010000026.1"/>
</dbReference>
<dbReference type="EMBL" id="JBHUMY010000001">
    <property type="protein sequence ID" value="MFD2658682.1"/>
    <property type="molecule type" value="Genomic_DNA"/>
</dbReference>
<dbReference type="SUPFAM" id="SSF57829">
    <property type="entry name" value="Zn-binding ribosomal proteins"/>
    <property type="match status" value="1"/>
</dbReference>
<name>A0ABW5QQR9_9BACL</name>
<reference evidence="2" key="1">
    <citation type="journal article" date="2019" name="Int. J. Syst. Evol. Microbiol.">
        <title>The Global Catalogue of Microorganisms (GCM) 10K type strain sequencing project: providing services to taxonomists for standard genome sequencing and annotation.</title>
        <authorList>
            <consortium name="The Broad Institute Genomics Platform"/>
            <consortium name="The Broad Institute Genome Sequencing Center for Infectious Disease"/>
            <person name="Wu L."/>
            <person name="Ma J."/>
        </authorList>
    </citation>
    <scope>NUCLEOTIDE SEQUENCE [LARGE SCALE GENOMIC DNA]</scope>
    <source>
        <strain evidence="2">TISTR 1827</strain>
    </source>
</reference>
<dbReference type="InterPro" id="IPR038587">
    <property type="entry name" value="Ribosomal_eL40_sf"/>
</dbReference>